<accession>A0A1H7QQE6</accession>
<dbReference type="Proteomes" id="UP000198953">
    <property type="component" value="Unassembled WGS sequence"/>
</dbReference>
<dbReference type="AlphaFoldDB" id="A0A1H7QQE6"/>
<reference evidence="1 2" key="1">
    <citation type="submission" date="2016-10" db="EMBL/GenBank/DDBJ databases">
        <authorList>
            <person name="de Groot N.N."/>
        </authorList>
    </citation>
    <scope>NUCLEOTIDE SEQUENCE [LARGE SCALE GENOMIC DNA]</scope>
    <source>
        <strain evidence="1 2">DSM 43357</strain>
    </source>
</reference>
<name>A0A1H7QQE6_9ACTN</name>
<evidence type="ECO:0000313" key="2">
    <source>
        <dbReference type="Proteomes" id="UP000198953"/>
    </source>
</evidence>
<keyword evidence="2" id="KW-1185">Reference proteome</keyword>
<dbReference type="EMBL" id="FOBF01000005">
    <property type="protein sequence ID" value="SEL50231.1"/>
    <property type="molecule type" value="Genomic_DNA"/>
</dbReference>
<organism evidence="1 2">
    <name type="scientific">Nonomuraea pusilla</name>
    <dbReference type="NCBI Taxonomy" id="46177"/>
    <lineage>
        <taxon>Bacteria</taxon>
        <taxon>Bacillati</taxon>
        <taxon>Actinomycetota</taxon>
        <taxon>Actinomycetes</taxon>
        <taxon>Streptosporangiales</taxon>
        <taxon>Streptosporangiaceae</taxon>
        <taxon>Nonomuraea</taxon>
    </lineage>
</organism>
<proteinExistence type="predicted"/>
<protein>
    <submittedName>
        <fullName evidence="1">Uncharacterized protein</fullName>
    </submittedName>
</protein>
<dbReference type="STRING" id="46177.SAMN05660976_02645"/>
<dbReference type="RefSeq" id="WP_091100506.1">
    <property type="nucleotide sequence ID" value="NZ_FOBF01000005.1"/>
</dbReference>
<dbReference type="OrthoDB" id="128186at2"/>
<sequence length="90" mass="9546">MHTKIAYERITPELAEVLKAVPMTEAGVFDLSDLEGARAGVRAFAEAIAAQTPDEPSVSVQEADAVRPDGSTLPIGLLRPTEAAFIRAVK</sequence>
<gene>
    <name evidence="1" type="ORF">SAMN05660976_02645</name>
</gene>
<evidence type="ECO:0000313" key="1">
    <source>
        <dbReference type="EMBL" id="SEL50231.1"/>
    </source>
</evidence>